<organism evidence="8 9">
    <name type="scientific">Turicibacter faecis</name>
    <dbReference type="NCBI Taxonomy" id="2963365"/>
    <lineage>
        <taxon>Bacteria</taxon>
        <taxon>Bacillati</taxon>
        <taxon>Bacillota</taxon>
        <taxon>Erysipelotrichia</taxon>
        <taxon>Erysipelotrichales</taxon>
        <taxon>Turicibacteraceae</taxon>
        <taxon>Turicibacter</taxon>
    </lineage>
</organism>
<comment type="subcellular location">
    <subcellularLocation>
        <location evidence="7">Cell membrane</location>
        <topology evidence="7">Multi-pass membrane protein</topology>
    </subcellularLocation>
</comment>
<reference evidence="8" key="1">
    <citation type="journal article" date="2024" name="Int. J. Syst. Evol. Microbiol.">
        <title>Turicibacter faecis sp. nov., isolated from faeces of heart failure mouse model.</title>
        <authorList>
            <person name="Imamura Y."/>
            <person name="Motooka D."/>
            <person name="Nakajima Y."/>
            <person name="Ito S."/>
            <person name="Kitakaze M."/>
            <person name="Iida T."/>
            <person name="Nakamura S."/>
        </authorList>
    </citation>
    <scope>NUCLEOTIDE SEQUENCE</scope>
    <source>
        <strain evidence="8">TC023</strain>
    </source>
</reference>
<gene>
    <name evidence="7 8" type="primary">lgt</name>
    <name evidence="8" type="ORF">T23_02400</name>
</gene>
<evidence type="ECO:0000256" key="4">
    <source>
        <dbReference type="ARBA" id="ARBA00022692"/>
    </source>
</evidence>
<feature type="transmembrane region" description="Helical" evidence="7">
    <location>
        <begin position="52"/>
        <end position="75"/>
    </location>
</feature>
<evidence type="ECO:0000313" key="8">
    <source>
        <dbReference type="EMBL" id="BEH90138.1"/>
    </source>
</evidence>
<keyword evidence="5 7" id="KW-1133">Transmembrane helix</keyword>
<dbReference type="PANTHER" id="PTHR30589:SF0">
    <property type="entry name" value="PHOSPHATIDYLGLYCEROL--PROLIPOPROTEIN DIACYLGLYCERYL TRANSFERASE"/>
    <property type="match status" value="1"/>
</dbReference>
<dbReference type="NCBIfam" id="TIGR00544">
    <property type="entry name" value="lgt"/>
    <property type="match status" value="1"/>
</dbReference>
<dbReference type="Pfam" id="PF01790">
    <property type="entry name" value="LGT"/>
    <property type="match status" value="1"/>
</dbReference>
<keyword evidence="6 7" id="KW-0472">Membrane</keyword>
<comment type="function">
    <text evidence="7">Catalyzes the transfer of the diacylglyceryl group from phosphatidylglycerol to the sulfhydryl group of the N-terminal cysteine of a prolipoprotein, the first step in the formation of mature lipoproteins.</text>
</comment>
<dbReference type="PROSITE" id="PS01311">
    <property type="entry name" value="LGT"/>
    <property type="match status" value="1"/>
</dbReference>
<dbReference type="PANTHER" id="PTHR30589">
    <property type="entry name" value="PROLIPOPROTEIN DIACYLGLYCERYL TRANSFERASE"/>
    <property type="match status" value="1"/>
</dbReference>
<keyword evidence="9" id="KW-1185">Reference proteome</keyword>
<dbReference type="RefSeq" id="WP_161832326.1">
    <property type="nucleotide sequence ID" value="NZ_AP028127.1"/>
</dbReference>
<evidence type="ECO:0000256" key="5">
    <source>
        <dbReference type="ARBA" id="ARBA00022989"/>
    </source>
</evidence>
<dbReference type="HAMAP" id="MF_01147">
    <property type="entry name" value="Lgt"/>
    <property type="match status" value="1"/>
</dbReference>
<feature type="transmembrane region" description="Helical" evidence="7">
    <location>
        <begin position="213"/>
        <end position="232"/>
    </location>
</feature>
<comment type="similarity">
    <text evidence="1 7">Belongs to the Lgt family.</text>
</comment>
<dbReference type="EMBL" id="AP028127">
    <property type="protein sequence ID" value="BEH90138.1"/>
    <property type="molecule type" value="Genomic_DNA"/>
</dbReference>
<feature type="transmembrane region" description="Helical" evidence="7">
    <location>
        <begin position="187"/>
        <end position="206"/>
    </location>
</feature>
<comment type="pathway">
    <text evidence="7">Protein modification; lipoprotein biosynthesis (diacylglyceryl transfer).</text>
</comment>
<dbReference type="Proteomes" id="UP001432099">
    <property type="component" value="Chromosome"/>
</dbReference>
<evidence type="ECO:0000313" key="9">
    <source>
        <dbReference type="Proteomes" id="UP001432099"/>
    </source>
</evidence>
<accession>A0ABM8IFV7</accession>
<comment type="catalytic activity">
    <reaction evidence="7">
        <text>L-cysteinyl-[prolipoprotein] + a 1,2-diacyl-sn-glycero-3-phospho-(1'-sn-glycerol) = an S-1,2-diacyl-sn-glyceryl-L-cysteinyl-[prolipoprotein] + sn-glycerol 1-phosphate + H(+)</text>
        <dbReference type="Rhea" id="RHEA:56712"/>
        <dbReference type="Rhea" id="RHEA-COMP:14679"/>
        <dbReference type="Rhea" id="RHEA-COMP:14680"/>
        <dbReference type="ChEBI" id="CHEBI:15378"/>
        <dbReference type="ChEBI" id="CHEBI:29950"/>
        <dbReference type="ChEBI" id="CHEBI:57685"/>
        <dbReference type="ChEBI" id="CHEBI:64716"/>
        <dbReference type="ChEBI" id="CHEBI:140658"/>
        <dbReference type="EC" id="2.5.1.145"/>
    </reaction>
</comment>
<dbReference type="GO" id="GO:0016740">
    <property type="term" value="F:transferase activity"/>
    <property type="evidence" value="ECO:0007669"/>
    <property type="project" value="UniProtKB-KW"/>
</dbReference>
<keyword evidence="2 7" id="KW-1003">Cell membrane</keyword>
<evidence type="ECO:0000256" key="7">
    <source>
        <dbReference type="HAMAP-Rule" id="MF_01147"/>
    </source>
</evidence>
<name>A0ABM8IFV7_9FIRM</name>
<keyword evidence="4 7" id="KW-0812">Transmembrane</keyword>
<dbReference type="InterPro" id="IPR001640">
    <property type="entry name" value="Lgt"/>
</dbReference>
<evidence type="ECO:0000256" key="3">
    <source>
        <dbReference type="ARBA" id="ARBA00022679"/>
    </source>
</evidence>
<feature type="binding site" evidence="7">
    <location>
        <position position="138"/>
    </location>
    <ligand>
        <name>a 1,2-diacyl-sn-glycero-3-phospho-(1'-sn-glycerol)</name>
        <dbReference type="ChEBI" id="CHEBI:64716"/>
    </ligand>
</feature>
<feature type="transmembrane region" description="Helical" evidence="7">
    <location>
        <begin position="95"/>
        <end position="112"/>
    </location>
</feature>
<sequence>MDHSTIEPLNRVFLQLGPLTIYWYAVFIMSGVGLGLFLAVREGKRMGIGSEFFYDLVTYGLPISIVCARLYYVLFSLDYYLANPGDIIKIWQGGLAIHGGVIGAVIFGYMFCKKRKVNFWLVADIAGASFLIAQALGRFGNFMNQEAHGGAVPGSTLDAQREFLKSLFIPDFIVNNMYINGVYYHPTFLYESLWNIIGFLIIIFILRKLSRVLVGEIAAFYAIWYSVGRYFIEGMRTDSLMLTDSIRVAQFISLMIILVVFSIVIGRRMMKKELISYRSFYKS</sequence>
<dbReference type="EC" id="2.5.1.145" evidence="7"/>
<evidence type="ECO:0000256" key="2">
    <source>
        <dbReference type="ARBA" id="ARBA00022475"/>
    </source>
</evidence>
<feature type="transmembrane region" description="Helical" evidence="7">
    <location>
        <begin position="20"/>
        <end position="40"/>
    </location>
</feature>
<keyword evidence="3 7" id="KW-0808">Transferase</keyword>
<proteinExistence type="inferred from homology"/>
<feature type="transmembrane region" description="Helical" evidence="7">
    <location>
        <begin position="248"/>
        <end position="266"/>
    </location>
</feature>
<evidence type="ECO:0000256" key="1">
    <source>
        <dbReference type="ARBA" id="ARBA00007150"/>
    </source>
</evidence>
<protein>
    <recommendedName>
        <fullName evidence="7">Phosphatidylglycerol--prolipoprotein diacylglyceryl transferase</fullName>
        <ecNumber evidence="7">2.5.1.145</ecNumber>
    </recommendedName>
</protein>
<evidence type="ECO:0000256" key="6">
    <source>
        <dbReference type="ARBA" id="ARBA00023136"/>
    </source>
</evidence>
<feature type="transmembrane region" description="Helical" evidence="7">
    <location>
        <begin position="119"/>
        <end position="137"/>
    </location>
</feature>